<evidence type="ECO:0000313" key="3">
    <source>
        <dbReference type="EMBL" id="AOZ96085.1"/>
    </source>
</evidence>
<evidence type="ECO:0000256" key="1">
    <source>
        <dbReference type="SAM" id="Phobius"/>
    </source>
</evidence>
<organism evidence="3 4">
    <name type="scientific">Butyrivibrio hungatei</name>
    <dbReference type="NCBI Taxonomy" id="185008"/>
    <lineage>
        <taxon>Bacteria</taxon>
        <taxon>Bacillati</taxon>
        <taxon>Bacillota</taxon>
        <taxon>Clostridia</taxon>
        <taxon>Lachnospirales</taxon>
        <taxon>Lachnospiraceae</taxon>
        <taxon>Butyrivibrio</taxon>
    </lineage>
</organism>
<dbReference type="KEGG" id="bhu:bhn_I1051"/>
<feature type="transmembrane region" description="Helical" evidence="1">
    <location>
        <begin position="60"/>
        <end position="82"/>
    </location>
</feature>
<accession>A0A1D9P1K9</accession>
<feature type="transmembrane region" description="Helical" evidence="1">
    <location>
        <begin position="197"/>
        <end position="217"/>
    </location>
</feature>
<keyword evidence="4" id="KW-1185">Reference proteome</keyword>
<name>A0A1D9P1K9_9FIRM</name>
<feature type="transmembrane region" description="Helical" evidence="1">
    <location>
        <begin position="229"/>
        <end position="251"/>
    </location>
</feature>
<proteinExistence type="predicted"/>
<protein>
    <submittedName>
        <fullName evidence="3">CAAX amino terminal protease family protein</fullName>
    </submittedName>
</protein>
<feature type="transmembrane region" description="Helical" evidence="1">
    <location>
        <begin position="171"/>
        <end position="191"/>
    </location>
</feature>
<feature type="transmembrane region" description="Helical" evidence="1">
    <location>
        <begin position="20"/>
        <end position="40"/>
    </location>
</feature>
<keyword evidence="3" id="KW-0378">Hydrolase</keyword>
<dbReference type="InterPro" id="IPR003675">
    <property type="entry name" value="Rce1/LyrA-like_dom"/>
</dbReference>
<feature type="domain" description="CAAX prenyl protease 2/Lysostaphin resistance protein A-like" evidence="2">
    <location>
        <begin position="141"/>
        <end position="232"/>
    </location>
</feature>
<keyword evidence="1" id="KW-0472">Membrane</keyword>
<keyword evidence="1" id="KW-0812">Transmembrane</keyword>
<reference evidence="4" key="1">
    <citation type="submission" date="2016-10" db="EMBL/GenBank/DDBJ databases">
        <title>The complete genome sequence of the rumen bacterium Butyrivibrio hungatei MB2003.</title>
        <authorList>
            <person name="Palevich N."/>
            <person name="Kelly W.J."/>
            <person name="Leahy S.C."/>
            <person name="Altermann E."/>
            <person name="Rakonjac J."/>
            <person name="Attwood G.T."/>
        </authorList>
    </citation>
    <scope>NUCLEOTIDE SEQUENCE [LARGE SCALE GENOMIC DNA]</scope>
    <source>
        <strain evidence="4">MB2003</strain>
    </source>
</reference>
<gene>
    <name evidence="3" type="ORF">bhn_I1051</name>
</gene>
<dbReference type="Proteomes" id="UP000179284">
    <property type="component" value="Chromosome I"/>
</dbReference>
<dbReference type="GO" id="GO:0004175">
    <property type="term" value="F:endopeptidase activity"/>
    <property type="evidence" value="ECO:0007669"/>
    <property type="project" value="UniProtKB-ARBA"/>
</dbReference>
<evidence type="ECO:0000259" key="2">
    <source>
        <dbReference type="Pfam" id="PF02517"/>
    </source>
</evidence>
<feature type="transmembrane region" description="Helical" evidence="1">
    <location>
        <begin position="263"/>
        <end position="291"/>
    </location>
</feature>
<dbReference type="AlphaFoldDB" id="A0A1D9P1K9"/>
<feature type="transmembrane region" description="Helical" evidence="1">
    <location>
        <begin position="102"/>
        <end position="124"/>
    </location>
</feature>
<keyword evidence="3" id="KW-0645">Protease</keyword>
<dbReference type="PANTHER" id="PTHR39430:SF1">
    <property type="entry name" value="PROTEASE"/>
    <property type="match status" value="1"/>
</dbReference>
<dbReference type="GO" id="GO:0080120">
    <property type="term" value="P:CAAX-box protein maturation"/>
    <property type="evidence" value="ECO:0007669"/>
    <property type="project" value="UniProtKB-ARBA"/>
</dbReference>
<dbReference type="EMBL" id="CP017831">
    <property type="protein sequence ID" value="AOZ96085.1"/>
    <property type="molecule type" value="Genomic_DNA"/>
</dbReference>
<dbReference type="PANTHER" id="PTHR39430">
    <property type="entry name" value="MEMBRANE-ASSOCIATED PROTEASE-RELATED"/>
    <property type="match status" value="1"/>
</dbReference>
<evidence type="ECO:0000313" key="4">
    <source>
        <dbReference type="Proteomes" id="UP000179284"/>
    </source>
</evidence>
<dbReference type="Pfam" id="PF02517">
    <property type="entry name" value="Rce1-like"/>
    <property type="match status" value="1"/>
</dbReference>
<sequence>MPENQNPNILQKIHNDNFKWNDIFIFPTLISLVLLLAGQILGQLGTVVFIPFLNNENYDYITITAQYFSFWGIWAAFLLYFLCKWNRPIYKALWTKCKGNNIVHLLLGLLIGFGTNAICILVAVLHKDIFIYYDSFQPLRVLLIFVCIFIQSSAEELMCRGFLYQRLRKSYRHPAVAIIGNAVLFGFLHIFNSGVTPLAIANIVLVGISYALFVYYCDSIWLPMAAHAAWNFTQNILFGLPNSGIVSPFSIFKLDAATAKDSFAYNVGFGVESTIVACVVLIICCVLTILWGEKYKKKPTDIWSE</sequence>
<dbReference type="GO" id="GO:0006508">
    <property type="term" value="P:proteolysis"/>
    <property type="evidence" value="ECO:0007669"/>
    <property type="project" value="UniProtKB-KW"/>
</dbReference>
<keyword evidence="1" id="KW-1133">Transmembrane helix</keyword>